<feature type="domain" description="DNA methylase N-4/N-6" evidence="6">
    <location>
        <begin position="200"/>
        <end position="508"/>
    </location>
</feature>
<organism evidence="8 9">
    <name type="scientific">Pseudoroseicyclus tamaricis</name>
    <dbReference type="NCBI Taxonomy" id="2705421"/>
    <lineage>
        <taxon>Bacteria</taxon>
        <taxon>Pseudomonadati</taxon>
        <taxon>Pseudomonadota</taxon>
        <taxon>Alphaproteobacteria</taxon>
        <taxon>Rhodobacterales</taxon>
        <taxon>Paracoccaceae</taxon>
        <taxon>Pseudoroseicyclus</taxon>
    </lineage>
</organism>
<evidence type="ECO:0000256" key="1">
    <source>
        <dbReference type="ARBA" id="ARBA00006594"/>
    </source>
</evidence>
<dbReference type="InterPro" id="IPR002052">
    <property type="entry name" value="DNA_methylase_N6_adenine_CS"/>
</dbReference>
<dbReference type="InterPro" id="IPR022221">
    <property type="entry name" value="TypeIII_RM_meth"/>
</dbReference>
<dbReference type="RefSeq" id="WP_163889724.1">
    <property type="nucleotide sequence ID" value="NZ_JAAFYS010000001.1"/>
</dbReference>
<dbReference type="PROSITE" id="PS00092">
    <property type="entry name" value="N6_MTASE"/>
    <property type="match status" value="1"/>
</dbReference>
<name>A0A6B2JTH3_9RHOB</name>
<dbReference type="EMBL" id="JAAGAB010000001">
    <property type="protein sequence ID" value="NDU99878.1"/>
    <property type="molecule type" value="Genomic_DNA"/>
</dbReference>
<evidence type="ECO:0000313" key="8">
    <source>
        <dbReference type="EMBL" id="NDU99878.1"/>
    </source>
</evidence>
<dbReference type="GO" id="GO:0008170">
    <property type="term" value="F:N-methyltransferase activity"/>
    <property type="evidence" value="ECO:0007669"/>
    <property type="project" value="InterPro"/>
</dbReference>
<dbReference type="InterPro" id="IPR002941">
    <property type="entry name" value="DNA_methylase_N4/N6"/>
</dbReference>
<dbReference type="AlphaFoldDB" id="A0A6B2JTH3"/>
<protein>
    <recommendedName>
        <fullName evidence="2">site-specific DNA-methyltransferase (adenine-specific)</fullName>
        <ecNumber evidence="2">2.1.1.72</ecNumber>
    </recommendedName>
</protein>
<comment type="catalytic activity">
    <reaction evidence="5">
        <text>a 2'-deoxyadenosine in DNA + S-adenosyl-L-methionine = an N(6)-methyl-2'-deoxyadenosine in DNA + S-adenosyl-L-homocysteine + H(+)</text>
        <dbReference type="Rhea" id="RHEA:15197"/>
        <dbReference type="Rhea" id="RHEA-COMP:12418"/>
        <dbReference type="Rhea" id="RHEA-COMP:12419"/>
        <dbReference type="ChEBI" id="CHEBI:15378"/>
        <dbReference type="ChEBI" id="CHEBI:57856"/>
        <dbReference type="ChEBI" id="CHEBI:59789"/>
        <dbReference type="ChEBI" id="CHEBI:90615"/>
        <dbReference type="ChEBI" id="CHEBI:90616"/>
        <dbReference type="EC" id="2.1.1.72"/>
    </reaction>
</comment>
<evidence type="ECO:0000256" key="3">
    <source>
        <dbReference type="ARBA" id="ARBA00022603"/>
    </source>
</evidence>
<accession>A0A6B2JTH3</accession>
<sequence>MTSLLTELKVALAGLPDLLNESGELIRSRVEDRALNMQPDLLAVLAGNDSLREAFFEDVGGTLVFDKVRFMQTVTMRDFLPDSFTAFGNKIGLSVAGEALRKGREVVLDWPYKDCVLAGGMTREDRGGSERFVNRIVAPDEVIRLEEPKAIRGWERWDADAVAAGKPAEVNEITGNENLLIKGNNLLALHSLQNRFAGAVDCIYIDPPYNTGSAEDPFSYNNRFKRSTWLTFMKNRLEASKKLLKHDGALIIAIDENELFYLGALVEEIFTGYDVHCITVVHNPRGVQGTNFSYTNEFALFVLPSGEKMINRQPCSEEEVDWSPLRNWGGESERHHAKNCFYPILVKDGKIVGVGERTPDDEHPRNFVDEAGVHHIYPIDRNDVERKWRYSIEGIKDIMDVIRPVKSGDTYDIQIGKNDRPVKTVWTDTKYDSNAYGKQLLAEMVPDTTFSFPKSLWTVYDCLHAITANRPSALILDFFAGSGTTGHATVEMNRRLGGNRRFILVEQMDYVRGTTLERVKKVLSEPEDQEDDSRALLYAEIASEGQDFVARLDAAEDEALDGLRDELTGAPFLRHDIEPGGLTSPDWSELSPTVKRRTLREAVAADHLYVNVGDMDDEMHGLSERDRKLTRTFYNMPEAAE</sequence>
<keyword evidence="4 8" id="KW-0808">Transferase</keyword>
<reference evidence="8 9" key="1">
    <citation type="submission" date="2020-02" db="EMBL/GenBank/DDBJ databases">
        <title>Pseudoroseicyclus tamarix, sp. nov., isolated from offshore sediment of a Tamarix chinensis forest.</title>
        <authorList>
            <person name="Gai Y."/>
        </authorList>
    </citation>
    <scope>NUCLEOTIDE SEQUENCE [LARGE SCALE GENOMIC DNA]</scope>
    <source>
        <strain evidence="8 9">CLL3-39</strain>
    </source>
</reference>
<evidence type="ECO:0000259" key="7">
    <source>
        <dbReference type="Pfam" id="PF12564"/>
    </source>
</evidence>
<dbReference type="PRINTS" id="PR00508">
    <property type="entry name" value="S21N4MTFRASE"/>
</dbReference>
<dbReference type="Proteomes" id="UP000474757">
    <property type="component" value="Unassembled WGS sequence"/>
</dbReference>
<keyword evidence="9" id="KW-1185">Reference proteome</keyword>
<evidence type="ECO:0000256" key="4">
    <source>
        <dbReference type="ARBA" id="ARBA00022679"/>
    </source>
</evidence>
<dbReference type="Pfam" id="PF12564">
    <property type="entry name" value="TypeIII_RM_meth"/>
    <property type="match status" value="1"/>
</dbReference>
<dbReference type="GO" id="GO:0003677">
    <property type="term" value="F:DNA binding"/>
    <property type="evidence" value="ECO:0007669"/>
    <property type="project" value="InterPro"/>
</dbReference>
<evidence type="ECO:0000256" key="2">
    <source>
        <dbReference type="ARBA" id="ARBA00011900"/>
    </source>
</evidence>
<evidence type="ECO:0000259" key="6">
    <source>
        <dbReference type="Pfam" id="PF01555"/>
    </source>
</evidence>
<dbReference type="GO" id="GO:0032259">
    <property type="term" value="P:methylation"/>
    <property type="evidence" value="ECO:0007669"/>
    <property type="project" value="UniProtKB-KW"/>
</dbReference>
<dbReference type="Pfam" id="PF01555">
    <property type="entry name" value="N6_N4_Mtase"/>
    <property type="match status" value="1"/>
</dbReference>
<evidence type="ECO:0000313" key="9">
    <source>
        <dbReference type="Proteomes" id="UP000474757"/>
    </source>
</evidence>
<dbReference type="Gene3D" id="3.40.50.150">
    <property type="entry name" value="Vaccinia Virus protein VP39"/>
    <property type="match status" value="1"/>
</dbReference>
<dbReference type="EC" id="2.1.1.72" evidence="2"/>
<comment type="similarity">
    <text evidence="1">Belongs to the N(4)/N(6)-methyltransferase family.</text>
</comment>
<keyword evidence="3 8" id="KW-0489">Methyltransferase</keyword>
<gene>
    <name evidence="8" type="ORF">GZA08_02695</name>
</gene>
<proteinExistence type="inferred from homology"/>
<dbReference type="InterPro" id="IPR001091">
    <property type="entry name" value="RM_Methyltransferase"/>
</dbReference>
<feature type="domain" description="Type III restriction/modification enzyme methylation subunit" evidence="7">
    <location>
        <begin position="39"/>
        <end position="93"/>
    </location>
</feature>
<dbReference type="GO" id="GO:0009007">
    <property type="term" value="F:site-specific DNA-methyltransferase (adenine-specific) activity"/>
    <property type="evidence" value="ECO:0007669"/>
    <property type="project" value="UniProtKB-EC"/>
</dbReference>
<dbReference type="SUPFAM" id="SSF53335">
    <property type="entry name" value="S-adenosyl-L-methionine-dependent methyltransferases"/>
    <property type="match status" value="1"/>
</dbReference>
<dbReference type="InterPro" id="IPR029063">
    <property type="entry name" value="SAM-dependent_MTases_sf"/>
</dbReference>
<comment type="caution">
    <text evidence="8">The sequence shown here is derived from an EMBL/GenBank/DDBJ whole genome shotgun (WGS) entry which is preliminary data.</text>
</comment>
<evidence type="ECO:0000256" key="5">
    <source>
        <dbReference type="ARBA" id="ARBA00047942"/>
    </source>
</evidence>